<organism evidence="6 7">
    <name type="scientific">Brucella cytisi</name>
    <dbReference type="NCBI Taxonomy" id="407152"/>
    <lineage>
        <taxon>Bacteria</taxon>
        <taxon>Pseudomonadati</taxon>
        <taxon>Pseudomonadota</taxon>
        <taxon>Alphaproteobacteria</taxon>
        <taxon>Hyphomicrobiales</taxon>
        <taxon>Brucellaceae</taxon>
        <taxon>Brucella/Ochrobactrum group</taxon>
        <taxon>Brucella</taxon>
    </lineage>
</organism>
<dbReference type="Proteomes" id="UP000182985">
    <property type="component" value="Unassembled WGS sequence"/>
</dbReference>
<accession>A0A1J6HKY2</accession>
<dbReference type="InterPro" id="IPR036388">
    <property type="entry name" value="WH-like_DNA-bd_sf"/>
</dbReference>
<proteinExistence type="inferred from homology"/>
<evidence type="ECO:0000256" key="3">
    <source>
        <dbReference type="ARBA" id="ARBA00023125"/>
    </source>
</evidence>
<dbReference type="EMBL" id="MOEC01000008">
    <property type="protein sequence ID" value="OIS93645.1"/>
    <property type="molecule type" value="Genomic_DNA"/>
</dbReference>
<evidence type="ECO:0000259" key="5">
    <source>
        <dbReference type="PROSITE" id="PS50931"/>
    </source>
</evidence>
<dbReference type="SUPFAM" id="SSF53850">
    <property type="entry name" value="Periplasmic binding protein-like II"/>
    <property type="match status" value="1"/>
</dbReference>
<keyword evidence="4" id="KW-0804">Transcription</keyword>
<dbReference type="Pfam" id="PF00126">
    <property type="entry name" value="HTH_1"/>
    <property type="match status" value="1"/>
</dbReference>
<dbReference type="InterPro" id="IPR005119">
    <property type="entry name" value="LysR_subst-bd"/>
</dbReference>
<keyword evidence="7" id="KW-1185">Reference proteome</keyword>
<dbReference type="AlphaFoldDB" id="A0A1J6HKY2"/>
<dbReference type="PANTHER" id="PTHR30427">
    <property type="entry name" value="TRANSCRIPTIONAL ACTIVATOR PROTEIN LYSR"/>
    <property type="match status" value="1"/>
</dbReference>
<name>A0A1J6HKY2_9HYPH</name>
<dbReference type="PRINTS" id="PR00039">
    <property type="entry name" value="HTHLYSR"/>
</dbReference>
<dbReference type="GO" id="GO:0043565">
    <property type="term" value="F:sequence-specific DNA binding"/>
    <property type="evidence" value="ECO:0007669"/>
    <property type="project" value="TreeGrafter"/>
</dbReference>
<dbReference type="PANTHER" id="PTHR30427:SF1">
    <property type="entry name" value="TRANSCRIPTIONAL ACTIVATOR PROTEIN LYSR"/>
    <property type="match status" value="1"/>
</dbReference>
<dbReference type="Gene3D" id="3.40.190.290">
    <property type="match status" value="1"/>
</dbReference>
<comment type="similarity">
    <text evidence="1">Belongs to the LysR transcriptional regulatory family.</text>
</comment>
<evidence type="ECO:0000256" key="2">
    <source>
        <dbReference type="ARBA" id="ARBA00023015"/>
    </source>
</evidence>
<dbReference type="InterPro" id="IPR036390">
    <property type="entry name" value="WH_DNA-bd_sf"/>
</dbReference>
<reference evidence="6 7" key="1">
    <citation type="submission" date="2016-10" db="EMBL/GenBank/DDBJ databases">
        <title>The Draft Genome Sequence of the Potato Rhizosphere Bacteria Ochrobactrum sp. IPA7.2.</title>
        <authorList>
            <person name="Gogoleva N.E."/>
            <person name="Khlopko Y.A."/>
            <person name="Burygin G.L."/>
            <person name="Plotnikov A.O."/>
        </authorList>
    </citation>
    <scope>NUCLEOTIDE SEQUENCE [LARGE SCALE GENOMIC DNA]</scope>
    <source>
        <strain evidence="6 7">IPA7.2</strain>
    </source>
</reference>
<evidence type="ECO:0000313" key="7">
    <source>
        <dbReference type="Proteomes" id="UP000182985"/>
    </source>
</evidence>
<sequence length="309" mass="34436">MLWKEDKLKLKPRQVEAFRAVMVTGGITAAAQAMNITQPAVSRLIRDLEDIVQMRLFDRIGVRLVPTVEATQLYREVERLYLGMDQIAQAADDIRTHKNTVLRIGSVTSLVRPYLHMAICGLINDRLDIPLVIDVENSRYIWDMVDQNRYDLGLVFGAPRMADKNATLLHSSYAVAAITADHRLATRRVVKPIDLLDERVLIPGRNSPLRLALDRAFATEEHQPISTLETSMLNCCYFAAAGMGVGIVDHISLRSADAKVVAVPFEPKIEVSYYAVRPVGAQRTGLLDGLIERIRQMMSAGESDMPGAQ</sequence>
<dbReference type="GO" id="GO:0010628">
    <property type="term" value="P:positive regulation of gene expression"/>
    <property type="evidence" value="ECO:0007669"/>
    <property type="project" value="TreeGrafter"/>
</dbReference>
<dbReference type="Pfam" id="PF03466">
    <property type="entry name" value="LysR_substrate"/>
    <property type="match status" value="1"/>
</dbReference>
<dbReference type="Gene3D" id="1.10.10.10">
    <property type="entry name" value="Winged helix-like DNA-binding domain superfamily/Winged helix DNA-binding domain"/>
    <property type="match status" value="1"/>
</dbReference>
<dbReference type="PROSITE" id="PS50931">
    <property type="entry name" value="HTH_LYSR"/>
    <property type="match status" value="1"/>
</dbReference>
<dbReference type="InterPro" id="IPR000847">
    <property type="entry name" value="LysR_HTH_N"/>
</dbReference>
<gene>
    <name evidence="6" type="ORF">BLA27_10030</name>
</gene>
<keyword evidence="2" id="KW-0805">Transcription regulation</keyword>
<feature type="domain" description="HTH lysR-type" evidence="5">
    <location>
        <begin position="10"/>
        <end position="67"/>
    </location>
</feature>
<evidence type="ECO:0000313" key="6">
    <source>
        <dbReference type="EMBL" id="OIS93645.1"/>
    </source>
</evidence>
<evidence type="ECO:0000256" key="1">
    <source>
        <dbReference type="ARBA" id="ARBA00009437"/>
    </source>
</evidence>
<protein>
    <submittedName>
        <fullName evidence="6">LysR family transcriptional regulator</fullName>
    </submittedName>
</protein>
<comment type="caution">
    <text evidence="6">The sequence shown here is derived from an EMBL/GenBank/DDBJ whole genome shotgun (WGS) entry which is preliminary data.</text>
</comment>
<dbReference type="SUPFAM" id="SSF46785">
    <property type="entry name" value="Winged helix' DNA-binding domain"/>
    <property type="match status" value="1"/>
</dbReference>
<keyword evidence="3" id="KW-0238">DNA-binding</keyword>
<dbReference type="GO" id="GO:0003700">
    <property type="term" value="F:DNA-binding transcription factor activity"/>
    <property type="evidence" value="ECO:0007669"/>
    <property type="project" value="InterPro"/>
</dbReference>
<evidence type="ECO:0000256" key="4">
    <source>
        <dbReference type="ARBA" id="ARBA00023163"/>
    </source>
</evidence>